<feature type="domain" description="Extradiol ring-cleavage dioxygenase LigAB LigA subunit" evidence="2">
    <location>
        <begin position="31"/>
        <end position="116"/>
    </location>
</feature>
<dbReference type="InterPro" id="IPR036622">
    <property type="entry name" value="LigA_sf"/>
</dbReference>
<dbReference type="Proteomes" id="UP000433652">
    <property type="component" value="Unassembled WGS sequence"/>
</dbReference>
<dbReference type="RefSeq" id="WP_159792950.1">
    <property type="nucleotide sequence ID" value="NZ_WTYM01000031.1"/>
</dbReference>
<evidence type="ECO:0000256" key="1">
    <source>
        <dbReference type="SAM" id="MobiDB-lite"/>
    </source>
</evidence>
<name>A0A6I4STW5_9SPHN</name>
<dbReference type="AlphaFoldDB" id="A0A6I4STW5"/>
<dbReference type="InterPro" id="IPR011986">
    <property type="entry name" value="Xdiol_dOase_LigA"/>
</dbReference>
<keyword evidence="3" id="KW-0223">Dioxygenase</keyword>
<dbReference type="GO" id="GO:0018579">
    <property type="term" value="F:protocatechuate 4,5-dioxygenase activity"/>
    <property type="evidence" value="ECO:0007669"/>
    <property type="project" value="UniProtKB-EC"/>
</dbReference>
<protein>
    <submittedName>
        <fullName evidence="3">Protocatechuate 4,5-dioxygenase subunit alpha</fullName>
        <ecNumber evidence="3">1.13.11.8</ecNumber>
    </submittedName>
</protein>
<dbReference type="Gene3D" id="1.10.700.10">
    <property type="entry name" value="Dioxygenase LigAB, LigA subunit"/>
    <property type="match status" value="1"/>
</dbReference>
<keyword evidence="4" id="KW-1185">Reference proteome</keyword>
<reference evidence="3 4" key="1">
    <citation type="submission" date="2019-12" db="EMBL/GenBank/DDBJ databases">
        <title>Genomic-based taxomic classification of the family Erythrobacteraceae.</title>
        <authorList>
            <person name="Xu L."/>
        </authorList>
    </citation>
    <scope>NUCLEOTIDE SEQUENCE [LARGE SCALE GENOMIC DNA]</scope>
    <source>
        <strain evidence="3 4">MCCC 1K01500</strain>
    </source>
</reference>
<comment type="caution">
    <text evidence="3">The sequence shown here is derived from an EMBL/GenBank/DDBJ whole genome shotgun (WGS) entry which is preliminary data.</text>
</comment>
<keyword evidence="3" id="KW-0560">Oxidoreductase</keyword>
<dbReference type="NCBIfam" id="TIGR02792">
    <property type="entry name" value="PCA_ligA"/>
    <property type="match status" value="1"/>
</dbReference>
<evidence type="ECO:0000313" key="4">
    <source>
        <dbReference type="Proteomes" id="UP000433652"/>
    </source>
</evidence>
<dbReference type="EMBL" id="WTYM01000031">
    <property type="protein sequence ID" value="MXO58949.1"/>
    <property type="molecule type" value="Genomic_DNA"/>
</dbReference>
<organism evidence="3 4">
    <name type="scientific">Croceibacterium salegens</name>
    <dbReference type="NCBI Taxonomy" id="1737568"/>
    <lineage>
        <taxon>Bacteria</taxon>
        <taxon>Pseudomonadati</taxon>
        <taxon>Pseudomonadota</taxon>
        <taxon>Alphaproteobacteria</taxon>
        <taxon>Sphingomonadales</taxon>
        <taxon>Erythrobacteraceae</taxon>
        <taxon>Croceibacterium</taxon>
    </lineage>
</organism>
<evidence type="ECO:0000313" key="3">
    <source>
        <dbReference type="EMBL" id="MXO58949.1"/>
    </source>
</evidence>
<feature type="region of interest" description="Disordered" evidence="1">
    <location>
        <begin position="117"/>
        <end position="142"/>
    </location>
</feature>
<dbReference type="NCBIfam" id="NF009917">
    <property type="entry name" value="PRK13377.1"/>
    <property type="match status" value="1"/>
</dbReference>
<dbReference type="OrthoDB" id="7864521at2"/>
<dbReference type="EC" id="1.13.11.8" evidence="3"/>
<dbReference type="InterPro" id="IPR014159">
    <property type="entry name" value="PCA_LigA"/>
</dbReference>
<feature type="compositionally biased region" description="Basic and acidic residues" evidence="1">
    <location>
        <begin position="127"/>
        <end position="142"/>
    </location>
</feature>
<gene>
    <name evidence="3" type="primary">ligA</name>
    <name evidence="3" type="ORF">GRI89_05285</name>
</gene>
<proteinExistence type="predicted"/>
<accession>A0A6I4STW5</accession>
<sequence>MRHRLYPLSDLEDIPGTTVFTARRSRQAYHLHKFCMSLMEAANREAFKADERAYLDRFRMSEEQKQAVLERDFPRLIDLGGNIYFLVKLSNTDGWSAQRAVSSMTGMTPDEYADMMSAGGRSPEGLKSIREQQQREFGGEGK</sequence>
<evidence type="ECO:0000259" key="2">
    <source>
        <dbReference type="Pfam" id="PF07746"/>
    </source>
</evidence>
<dbReference type="Pfam" id="PF07746">
    <property type="entry name" value="LigA"/>
    <property type="match status" value="1"/>
</dbReference>
<dbReference type="SUPFAM" id="SSF48076">
    <property type="entry name" value="LigA subunit of an aromatic-ring-opening dioxygenase LigAB"/>
    <property type="match status" value="1"/>
</dbReference>